<reference evidence="2" key="1">
    <citation type="submission" date="2016-11" db="UniProtKB">
        <authorList>
            <consortium name="WormBaseParasite"/>
        </authorList>
    </citation>
    <scope>IDENTIFICATION</scope>
    <source>
        <strain evidence="2">KR3021</strain>
    </source>
</reference>
<dbReference type="WBParaSite" id="RSKR_0000907600.1">
    <property type="protein sequence ID" value="RSKR_0000907600.1"/>
    <property type="gene ID" value="RSKR_0000907600"/>
</dbReference>
<sequence length="537" mass="60840">MKELSESIVFVDSTEAVPKKMLMEDIFRGRYTILICFFLQCFTIIQLANMFFMSFAGLSVTIISCGNTTFPLEMSQKDICNILPDLQAKSPCLLNYKSDFKSVNSEWGYVCGQTFEIKTSMAIQMAFVIIGTVAGGQISDSYGRRKITLIGVLLCSAFCLVSSFSNNLIQFTITRSLTGLFNGIITCVTLVFLMENTNKKHRLIIPNVISWSINTPIFVLIAYLCQDWRTLAQCISFAAIPAAILVAYVSESPKWLLQKGRIGEVKEAIKKIYRINNRPLCLKELDEFIDTEYARIRIDSKKENKKHSYHHLFYTWKYIGYNFTLGFTLWIASMLVYGIMFSMEKLSGSIYWNLAIMGIFRYIVSLMVAAADFKLKWLGRKVILIFFLFTITVILGTIGGLYAFGLAVEFATTIRILQLALMVFTSQLYIVSAIFSSEIFTTSLRTLAFSLQQTNSRIGCLLAPYLFYLSAFGECAPYFLMLGCSITAMAGLFFLLPETKGKPANEVMPSNDERLRIFKKQSIIKGDEVEKMIQEKL</sequence>
<proteinExistence type="predicted"/>
<dbReference type="Proteomes" id="UP000095286">
    <property type="component" value="Unplaced"/>
</dbReference>
<organism evidence="1 2">
    <name type="scientific">Rhabditophanes sp. KR3021</name>
    <dbReference type="NCBI Taxonomy" id="114890"/>
    <lineage>
        <taxon>Eukaryota</taxon>
        <taxon>Metazoa</taxon>
        <taxon>Ecdysozoa</taxon>
        <taxon>Nematoda</taxon>
        <taxon>Chromadorea</taxon>
        <taxon>Rhabditida</taxon>
        <taxon>Tylenchina</taxon>
        <taxon>Panagrolaimomorpha</taxon>
        <taxon>Strongyloidoidea</taxon>
        <taxon>Alloionematidae</taxon>
        <taxon>Rhabditophanes</taxon>
    </lineage>
</organism>
<accession>A0AC35U891</accession>
<name>A0AC35U891_9BILA</name>
<protein>
    <submittedName>
        <fullName evidence="2">MFS domain-containing protein</fullName>
    </submittedName>
</protein>
<evidence type="ECO:0000313" key="2">
    <source>
        <dbReference type="WBParaSite" id="RSKR_0000907600.1"/>
    </source>
</evidence>
<evidence type="ECO:0000313" key="1">
    <source>
        <dbReference type="Proteomes" id="UP000095286"/>
    </source>
</evidence>